<evidence type="ECO:0000256" key="1">
    <source>
        <dbReference type="SAM" id="SignalP"/>
    </source>
</evidence>
<gene>
    <name evidence="2" type="ORF">PQ477_09600</name>
</gene>
<proteinExistence type="predicted"/>
<feature type="signal peptide" evidence="1">
    <location>
        <begin position="1"/>
        <end position="25"/>
    </location>
</feature>
<protein>
    <submittedName>
        <fullName evidence="2">Uncharacterized protein</fullName>
    </submittedName>
</protein>
<keyword evidence="3" id="KW-1185">Reference proteome</keyword>
<dbReference type="Proteomes" id="UP001215143">
    <property type="component" value="Chromosome"/>
</dbReference>
<accession>A0ABY7WDT8</accession>
<reference evidence="2 3" key="1">
    <citation type="submission" date="2023-02" db="EMBL/GenBank/DDBJ databases">
        <authorList>
            <person name="Liu G."/>
        </authorList>
    </citation>
    <scope>NUCLEOTIDE SEQUENCE [LARGE SCALE GENOMIC DNA]</scope>
    <source>
        <strain evidence="2 3">DSM 23008</strain>
    </source>
</reference>
<feature type="chain" id="PRO_5045426485" evidence="1">
    <location>
        <begin position="26"/>
        <end position="42"/>
    </location>
</feature>
<organism evidence="2 3">
    <name type="scientific">Shouchella hunanensis</name>
    <dbReference type="NCBI Taxonomy" id="766894"/>
    <lineage>
        <taxon>Bacteria</taxon>
        <taxon>Bacillati</taxon>
        <taxon>Bacillota</taxon>
        <taxon>Bacilli</taxon>
        <taxon>Bacillales</taxon>
        <taxon>Bacillaceae</taxon>
        <taxon>Shouchella</taxon>
    </lineage>
</organism>
<sequence length="42" mass="4496">MMKKFMFSVMVSFLLVAGGSTLDVASDEYQPGPFGDPEGPLV</sequence>
<keyword evidence="1" id="KW-0732">Signal</keyword>
<evidence type="ECO:0000313" key="2">
    <source>
        <dbReference type="EMBL" id="WDF05666.1"/>
    </source>
</evidence>
<dbReference type="EMBL" id="CP117834">
    <property type="protein sequence ID" value="WDF05666.1"/>
    <property type="molecule type" value="Genomic_DNA"/>
</dbReference>
<dbReference type="RefSeq" id="WP_274273461.1">
    <property type="nucleotide sequence ID" value="NZ_CP117834.1"/>
</dbReference>
<name>A0ABY7WDT8_9BACI</name>
<evidence type="ECO:0000313" key="3">
    <source>
        <dbReference type="Proteomes" id="UP001215143"/>
    </source>
</evidence>